<evidence type="ECO:0000256" key="1">
    <source>
        <dbReference type="SAM" id="Phobius"/>
    </source>
</evidence>
<keyword evidence="1" id="KW-0472">Membrane</keyword>
<dbReference type="EMBL" id="LGGI01000004">
    <property type="protein sequence ID" value="KUK67538.1"/>
    <property type="molecule type" value="Genomic_DNA"/>
</dbReference>
<accession>A0A101GZI6</accession>
<dbReference type="AlphaFoldDB" id="A0A101GZI6"/>
<sequence>MKKTLYIVFGILVLLAAVYLGYVLLDSVNNPPEEVDTETAIQQAEENLDWEAAFPTVVPKYPGGKITELDIVSAEYSMFDDEVAVVIEDTTREEFDMYVEGLLEDGWVKTYEGAESNPYNLQLSLGENRISTSLNDEGVLRLSSYTQAE</sequence>
<comment type="caution">
    <text evidence="2">The sequence shown here is derived from an EMBL/GenBank/DDBJ whole genome shotgun (WGS) entry which is preliminary data.</text>
</comment>
<proteinExistence type="predicted"/>
<keyword evidence="1" id="KW-1133">Transmembrane helix</keyword>
<organism evidence="2 3">
    <name type="scientific">candidate division WS6 bacterium 36_33</name>
    <dbReference type="NCBI Taxonomy" id="1641388"/>
    <lineage>
        <taxon>Bacteria</taxon>
        <taxon>Candidatus Dojkabacteria</taxon>
    </lineage>
</organism>
<name>A0A101GZI6_9BACT</name>
<keyword evidence="1" id="KW-0812">Transmembrane</keyword>
<dbReference type="Proteomes" id="UP000053469">
    <property type="component" value="Unassembled WGS sequence"/>
</dbReference>
<gene>
    <name evidence="2" type="ORF">XD87_0060</name>
</gene>
<evidence type="ECO:0000313" key="2">
    <source>
        <dbReference type="EMBL" id="KUK67538.1"/>
    </source>
</evidence>
<protein>
    <submittedName>
        <fullName evidence="2">Uncharacterized protein</fullName>
    </submittedName>
</protein>
<reference evidence="3" key="1">
    <citation type="journal article" date="2015" name="MBio">
        <title>Genome-Resolved Metagenomic Analysis Reveals Roles for Candidate Phyla and Other Microbial Community Members in Biogeochemical Transformations in Oil Reservoirs.</title>
        <authorList>
            <person name="Hu P."/>
            <person name="Tom L."/>
            <person name="Singh A."/>
            <person name="Thomas B.C."/>
            <person name="Baker B.J."/>
            <person name="Piceno Y.M."/>
            <person name="Andersen G.L."/>
            <person name="Banfield J.F."/>
        </authorList>
    </citation>
    <scope>NUCLEOTIDE SEQUENCE [LARGE SCALE GENOMIC DNA]</scope>
</reference>
<feature type="transmembrane region" description="Helical" evidence="1">
    <location>
        <begin position="5"/>
        <end position="25"/>
    </location>
</feature>
<evidence type="ECO:0000313" key="3">
    <source>
        <dbReference type="Proteomes" id="UP000053469"/>
    </source>
</evidence>